<evidence type="ECO:0000313" key="1">
    <source>
        <dbReference type="Proteomes" id="UP000887565"/>
    </source>
</evidence>
<proteinExistence type="predicted"/>
<protein>
    <submittedName>
        <fullName evidence="2">PiggyBac transposable element-derived protein domain-containing protein</fullName>
    </submittedName>
</protein>
<dbReference type="WBParaSite" id="nRc.2.0.1.t36910-RA">
    <property type="protein sequence ID" value="nRc.2.0.1.t36910-RA"/>
    <property type="gene ID" value="nRc.2.0.1.g36910"/>
</dbReference>
<reference evidence="2" key="1">
    <citation type="submission" date="2022-11" db="UniProtKB">
        <authorList>
            <consortium name="WormBaseParasite"/>
        </authorList>
    </citation>
    <scope>IDENTIFICATION</scope>
</reference>
<evidence type="ECO:0000313" key="2">
    <source>
        <dbReference type="WBParaSite" id="nRc.2.0.1.t36910-RA"/>
    </source>
</evidence>
<organism evidence="1 2">
    <name type="scientific">Romanomermis culicivorax</name>
    <name type="common">Nematode worm</name>
    <dbReference type="NCBI Taxonomy" id="13658"/>
    <lineage>
        <taxon>Eukaryota</taxon>
        <taxon>Metazoa</taxon>
        <taxon>Ecdysozoa</taxon>
        <taxon>Nematoda</taxon>
        <taxon>Enoplea</taxon>
        <taxon>Dorylaimia</taxon>
        <taxon>Mermithida</taxon>
        <taxon>Mermithoidea</taxon>
        <taxon>Mermithidae</taxon>
        <taxon>Romanomermis</taxon>
    </lineage>
</organism>
<keyword evidence="1" id="KW-1185">Reference proteome</keyword>
<dbReference type="AlphaFoldDB" id="A0A915KEV5"/>
<accession>A0A915KEV5</accession>
<sequence>MATFSDVVALSTDWDNINTDIFGATSKHKLCGNRKDLMDFSALSFDIISFLLKVNGARMVPTSIKTVFKYFTFRAVRFPFAFAVFLTFDINHLERRAKGPGAPLADAKHRKTLTGILQYFRARMKMILFSSANGEHFKAENQNRLAQSFQKSYLVTNLRILIENALHMIIPQSKIAKPHFGEPLQQKSLNIAHITAI</sequence>
<name>A0A915KEV5_ROMCU</name>
<dbReference type="Proteomes" id="UP000887565">
    <property type="component" value="Unplaced"/>
</dbReference>